<feature type="compositionally biased region" description="Polar residues" evidence="1">
    <location>
        <begin position="1"/>
        <end position="10"/>
    </location>
</feature>
<evidence type="ECO:0000256" key="1">
    <source>
        <dbReference type="SAM" id="MobiDB-lite"/>
    </source>
</evidence>
<organism evidence="2 3">
    <name type="scientific">Caenorhabditis auriculariae</name>
    <dbReference type="NCBI Taxonomy" id="2777116"/>
    <lineage>
        <taxon>Eukaryota</taxon>
        <taxon>Metazoa</taxon>
        <taxon>Ecdysozoa</taxon>
        <taxon>Nematoda</taxon>
        <taxon>Chromadorea</taxon>
        <taxon>Rhabditida</taxon>
        <taxon>Rhabditina</taxon>
        <taxon>Rhabditomorpha</taxon>
        <taxon>Rhabditoidea</taxon>
        <taxon>Rhabditidae</taxon>
        <taxon>Peloderinae</taxon>
        <taxon>Caenorhabditis</taxon>
    </lineage>
</organism>
<keyword evidence="3" id="KW-1185">Reference proteome</keyword>
<evidence type="ECO:0000313" key="3">
    <source>
        <dbReference type="Proteomes" id="UP000835052"/>
    </source>
</evidence>
<name>A0A8S1HYU6_9PELO</name>
<gene>
    <name evidence="2" type="ORF">CAUJ_LOCUS15920</name>
</gene>
<evidence type="ECO:0000313" key="2">
    <source>
        <dbReference type="EMBL" id="CAD6200021.1"/>
    </source>
</evidence>
<sequence>MVGKVSSQFCSEKIAPHQPRNSTPFKITTCLRKGQDETSEKESRRRPHPAPEADPAPRRMVLMAHDPLRWRYRTPPRRQDQDEDVEDDEEEAEVERESISGGSDSGAQEEEEEARPVRAAPAPLRRFSRPLLISHDPMRVYYRGKQ</sequence>
<feature type="compositionally biased region" description="Acidic residues" evidence="1">
    <location>
        <begin position="81"/>
        <end position="94"/>
    </location>
</feature>
<dbReference type="AlphaFoldDB" id="A0A8S1HYU6"/>
<dbReference type="Proteomes" id="UP000835052">
    <property type="component" value="Unassembled WGS sequence"/>
</dbReference>
<comment type="caution">
    <text evidence="2">The sequence shown here is derived from an EMBL/GenBank/DDBJ whole genome shotgun (WGS) entry which is preliminary data.</text>
</comment>
<feature type="compositionally biased region" description="Basic and acidic residues" evidence="1">
    <location>
        <begin position="33"/>
        <end position="57"/>
    </location>
</feature>
<protein>
    <submittedName>
        <fullName evidence="2">Uncharacterized protein</fullName>
    </submittedName>
</protein>
<proteinExistence type="predicted"/>
<reference evidence="2" key="1">
    <citation type="submission" date="2020-10" db="EMBL/GenBank/DDBJ databases">
        <authorList>
            <person name="Kikuchi T."/>
        </authorList>
    </citation>
    <scope>NUCLEOTIDE SEQUENCE</scope>
    <source>
        <strain evidence="2">NKZ352</strain>
    </source>
</reference>
<dbReference type="EMBL" id="CAJGYM010000227">
    <property type="protein sequence ID" value="CAD6200021.1"/>
    <property type="molecule type" value="Genomic_DNA"/>
</dbReference>
<feature type="region of interest" description="Disordered" evidence="1">
    <location>
        <begin position="1"/>
        <end position="127"/>
    </location>
</feature>
<accession>A0A8S1HYU6</accession>